<dbReference type="Ensembl" id="ENSAOWT00000004267.1">
    <property type="protein sequence ID" value="ENSAOWP00000003720.1"/>
    <property type="gene ID" value="ENSAOWG00000002627.1"/>
</dbReference>
<keyword evidence="3" id="KW-1185">Reference proteome</keyword>
<dbReference type="Pfam" id="PF09803">
    <property type="entry name" value="Pet100"/>
    <property type="match status" value="1"/>
</dbReference>
<keyword evidence="1" id="KW-0732">Signal</keyword>
<name>A0A8B9P2E9_APTOW</name>
<protein>
    <submittedName>
        <fullName evidence="2">Uncharacterized protein</fullName>
    </submittedName>
</protein>
<reference evidence="2" key="2">
    <citation type="submission" date="2025-09" db="UniProtKB">
        <authorList>
            <consortium name="Ensembl"/>
        </authorList>
    </citation>
    <scope>IDENTIFICATION</scope>
</reference>
<evidence type="ECO:0000313" key="2">
    <source>
        <dbReference type="Ensembl" id="ENSAOWP00000003720.1"/>
    </source>
</evidence>
<accession>A0A8B9P2E9</accession>
<dbReference type="InterPro" id="IPR018625">
    <property type="entry name" value="Pet100"/>
</dbReference>
<organism evidence="2 3">
    <name type="scientific">Apteryx owenii</name>
    <name type="common">Little spotted kiwi</name>
    <dbReference type="NCBI Taxonomy" id="8824"/>
    <lineage>
        <taxon>Eukaryota</taxon>
        <taxon>Metazoa</taxon>
        <taxon>Chordata</taxon>
        <taxon>Craniata</taxon>
        <taxon>Vertebrata</taxon>
        <taxon>Euteleostomi</taxon>
        <taxon>Archelosauria</taxon>
        <taxon>Archosauria</taxon>
        <taxon>Dinosauria</taxon>
        <taxon>Saurischia</taxon>
        <taxon>Theropoda</taxon>
        <taxon>Coelurosauria</taxon>
        <taxon>Aves</taxon>
        <taxon>Palaeognathae</taxon>
        <taxon>Apterygiformes</taxon>
        <taxon>Apterygidae</taxon>
        <taxon>Apteryx</taxon>
    </lineage>
</organism>
<reference evidence="2" key="1">
    <citation type="submission" date="2025-08" db="UniProtKB">
        <authorList>
            <consortium name="Ensembl"/>
        </authorList>
    </citation>
    <scope>IDENTIFICATION</scope>
</reference>
<dbReference type="Proteomes" id="UP000694424">
    <property type="component" value="Unplaced"/>
</dbReference>
<dbReference type="AlphaFoldDB" id="A0A8B9P2E9"/>
<dbReference type="GO" id="GO:0005739">
    <property type="term" value="C:mitochondrion"/>
    <property type="evidence" value="ECO:0007669"/>
    <property type="project" value="InterPro"/>
</dbReference>
<proteinExistence type="predicted"/>
<feature type="signal peptide" evidence="1">
    <location>
        <begin position="1"/>
        <end position="23"/>
    </location>
</feature>
<sequence length="80" mass="8653">MGVQTMLLYLSFPVTMFWVSNQAAYFEEHVVQRKVGARTPGPPRAATGTAGTRGHILTPSRCPDAITGATWTCRDVITAS</sequence>
<feature type="chain" id="PRO_5034220841" evidence="1">
    <location>
        <begin position="24"/>
        <end position="80"/>
    </location>
</feature>
<evidence type="ECO:0000313" key="3">
    <source>
        <dbReference type="Proteomes" id="UP000694424"/>
    </source>
</evidence>
<dbReference type="GO" id="GO:0033617">
    <property type="term" value="P:mitochondrial respiratory chain complex IV assembly"/>
    <property type="evidence" value="ECO:0007669"/>
    <property type="project" value="InterPro"/>
</dbReference>
<evidence type="ECO:0000256" key="1">
    <source>
        <dbReference type="SAM" id="SignalP"/>
    </source>
</evidence>